<dbReference type="GO" id="GO:0019693">
    <property type="term" value="P:ribose phosphate metabolic process"/>
    <property type="evidence" value="ECO:0007669"/>
    <property type="project" value="TreeGrafter"/>
</dbReference>
<dbReference type="SUPFAM" id="SSF55811">
    <property type="entry name" value="Nudix"/>
    <property type="match status" value="1"/>
</dbReference>
<dbReference type="GeneID" id="61315564"/>
<dbReference type="Proteomes" id="UP000642265">
    <property type="component" value="Unassembled WGS sequence"/>
</dbReference>
<evidence type="ECO:0000256" key="7">
    <source>
        <dbReference type="ARBA" id="ARBA00032272"/>
    </source>
</evidence>
<reference evidence="11" key="2">
    <citation type="submission" date="2020-09" db="EMBL/GenBank/DDBJ databases">
        <authorList>
            <person name="Dalcin Martins P."/>
        </authorList>
    </citation>
    <scope>NUCLEOTIDE SEQUENCE</scope>
    <source>
        <strain evidence="11">MAG47</strain>
    </source>
</reference>
<dbReference type="EMBL" id="JACZKO010000016">
    <property type="protein sequence ID" value="MBE0560261.1"/>
    <property type="molecule type" value="Genomic_DNA"/>
</dbReference>
<dbReference type="EMBL" id="WBWS01000020">
    <property type="protein sequence ID" value="KAB2765780.1"/>
    <property type="molecule type" value="Genomic_DNA"/>
</dbReference>
<dbReference type="GO" id="GO:0005829">
    <property type="term" value="C:cytosol"/>
    <property type="evidence" value="ECO:0007669"/>
    <property type="project" value="TreeGrafter"/>
</dbReference>
<dbReference type="GO" id="GO:0016787">
    <property type="term" value="F:hydrolase activity"/>
    <property type="evidence" value="ECO:0007669"/>
    <property type="project" value="UniProtKB-KW"/>
</dbReference>
<dbReference type="EMBL" id="WBWX01000021">
    <property type="protein sequence ID" value="KAB2789906.1"/>
    <property type="molecule type" value="Genomic_DNA"/>
</dbReference>
<dbReference type="PANTHER" id="PTHR11839:SF18">
    <property type="entry name" value="NUDIX HYDROLASE DOMAIN-CONTAINING PROTEIN"/>
    <property type="match status" value="1"/>
</dbReference>
<name>A0A011U816_BRUAN</name>
<evidence type="ECO:0000313" key="9">
    <source>
        <dbReference type="EMBL" id="KAB2765780.1"/>
    </source>
</evidence>
<dbReference type="PANTHER" id="PTHR11839">
    <property type="entry name" value="UDP/ADP-SUGAR PYROPHOSPHATASE"/>
    <property type="match status" value="1"/>
</dbReference>
<dbReference type="InterPro" id="IPR000086">
    <property type="entry name" value="NUDIX_hydrolase_dom"/>
</dbReference>
<comment type="similarity">
    <text evidence="3">Belongs to the Nudix hydrolase family. NudK subfamily.</text>
</comment>
<evidence type="ECO:0000313" key="12">
    <source>
        <dbReference type="Proteomes" id="UP000441102"/>
    </source>
</evidence>
<evidence type="ECO:0000313" key="13">
    <source>
        <dbReference type="Proteomes" id="UP000481876"/>
    </source>
</evidence>
<evidence type="ECO:0000313" key="10">
    <source>
        <dbReference type="EMBL" id="KAB2789906.1"/>
    </source>
</evidence>
<comment type="catalytic activity">
    <reaction evidence="1">
        <text>GDP-alpha-D-mannose + H2O = alpha-D-mannose 1-phosphate + GMP + 2 H(+)</text>
        <dbReference type="Rhea" id="RHEA:27978"/>
        <dbReference type="ChEBI" id="CHEBI:15377"/>
        <dbReference type="ChEBI" id="CHEBI:15378"/>
        <dbReference type="ChEBI" id="CHEBI:57527"/>
        <dbReference type="ChEBI" id="CHEBI:58115"/>
        <dbReference type="ChEBI" id="CHEBI:58409"/>
    </reaction>
</comment>
<evidence type="ECO:0000256" key="1">
    <source>
        <dbReference type="ARBA" id="ARBA00000847"/>
    </source>
</evidence>
<dbReference type="CDD" id="cd24161">
    <property type="entry name" value="NUDIX_ADPRase_Ndx2"/>
    <property type="match status" value="1"/>
</dbReference>
<feature type="domain" description="Nudix hydrolase" evidence="8">
    <location>
        <begin position="39"/>
        <end position="170"/>
    </location>
</feature>
<dbReference type="AlphaFoldDB" id="A0A011U816"/>
<evidence type="ECO:0000256" key="3">
    <source>
        <dbReference type="ARBA" id="ARBA00007275"/>
    </source>
</evidence>
<protein>
    <recommendedName>
        <fullName evidence="4">GDP-mannose pyrophosphatase</fullName>
    </recommendedName>
    <alternativeName>
        <fullName evidence="6">GDP-mannose hydrolase</fullName>
    </alternativeName>
    <alternativeName>
        <fullName evidence="7">GDPMK</fullName>
    </alternativeName>
</protein>
<evidence type="ECO:0000313" key="11">
    <source>
        <dbReference type="EMBL" id="MBE0560261.1"/>
    </source>
</evidence>
<dbReference type="Pfam" id="PF00293">
    <property type="entry name" value="NUDIX"/>
    <property type="match status" value="1"/>
</dbReference>
<keyword evidence="5 11" id="KW-0378">Hydrolase</keyword>
<evidence type="ECO:0000256" key="5">
    <source>
        <dbReference type="ARBA" id="ARBA00022801"/>
    </source>
</evidence>
<evidence type="ECO:0000256" key="2">
    <source>
        <dbReference type="ARBA" id="ARBA00001946"/>
    </source>
</evidence>
<gene>
    <name evidence="9" type="ORF">F9L04_18535</name>
    <name evidence="10" type="ORF">F9L06_25490</name>
    <name evidence="11" type="ORF">IH622_05445</name>
</gene>
<dbReference type="Proteomes" id="UP000441102">
    <property type="component" value="Unassembled WGS sequence"/>
</dbReference>
<proteinExistence type="inferred from homology"/>
<dbReference type="GO" id="GO:0006753">
    <property type="term" value="P:nucleoside phosphate metabolic process"/>
    <property type="evidence" value="ECO:0007669"/>
    <property type="project" value="TreeGrafter"/>
</dbReference>
<evidence type="ECO:0000313" key="14">
    <source>
        <dbReference type="Proteomes" id="UP000642265"/>
    </source>
</evidence>
<accession>A0A011U816</accession>
<evidence type="ECO:0000256" key="4">
    <source>
        <dbReference type="ARBA" id="ARBA00016377"/>
    </source>
</evidence>
<sequence length="180" mass="20468">MSEIKTLGSRRVYENRWMKVREDRIVYPDGSESIYGVVEKNDAALIFAMDDEDGVYLVEQFRYPVGRRFWELPQGAWQEQENVDPLTLARGELQEETGLTAEEMVYFGETYEAYGFAANKCHIFLATGLKMGKPNLDAEEQGLICRRFPIGEAVEMILRGDIKDASTIAAFGLLRLKGII</sequence>
<organism evidence="11 14">
    <name type="scientific">Brucella anthropi</name>
    <name type="common">Ochrobactrum anthropi</name>
    <dbReference type="NCBI Taxonomy" id="529"/>
    <lineage>
        <taxon>Bacteria</taxon>
        <taxon>Pseudomonadati</taxon>
        <taxon>Pseudomonadota</taxon>
        <taxon>Alphaproteobacteria</taxon>
        <taxon>Hyphomicrobiales</taxon>
        <taxon>Brucellaceae</taxon>
        <taxon>Brucella/Ochrobactrum group</taxon>
        <taxon>Brucella</taxon>
    </lineage>
</organism>
<comment type="caution">
    <text evidence="11">The sequence shown here is derived from an EMBL/GenBank/DDBJ whole genome shotgun (WGS) entry which is preliminary data.</text>
</comment>
<evidence type="ECO:0000259" key="8">
    <source>
        <dbReference type="PROSITE" id="PS51462"/>
    </source>
</evidence>
<dbReference type="PROSITE" id="PS51462">
    <property type="entry name" value="NUDIX"/>
    <property type="match status" value="1"/>
</dbReference>
<dbReference type="RefSeq" id="WP_029376026.1">
    <property type="nucleotide sequence ID" value="NZ_CP044971.1"/>
</dbReference>
<reference evidence="12 13" key="1">
    <citation type="submission" date="2019-09" db="EMBL/GenBank/DDBJ databases">
        <title>Taxonomic organization of the family Brucellaceae based on a phylogenomic approach.</title>
        <authorList>
            <person name="Leclercq S."/>
            <person name="Cloeckaert A."/>
            <person name="Zygmunt M.S."/>
        </authorList>
    </citation>
    <scope>NUCLEOTIDE SEQUENCE [LARGE SCALE GENOMIC DNA]</scope>
    <source>
        <strain evidence="10 12">CCUG 34461</strain>
        <strain evidence="9 13">LMG 3313</strain>
    </source>
</reference>
<evidence type="ECO:0000256" key="6">
    <source>
        <dbReference type="ARBA" id="ARBA00032162"/>
    </source>
</evidence>
<dbReference type="InterPro" id="IPR015797">
    <property type="entry name" value="NUDIX_hydrolase-like_dom_sf"/>
</dbReference>
<reference evidence="11" key="3">
    <citation type="submission" date="2020-10" db="EMBL/GenBank/DDBJ databases">
        <title>Enrichment of novel Verrucomicrobia, Bacteroidetes and Krumholzibacteria in an oxygen-limited, methane- and iron-fed bioreactor inoculated with Bothnian Sea sediments.</title>
        <authorList>
            <person name="Martins P.D."/>
            <person name="de Jong A."/>
            <person name="Lenstra W.K."/>
            <person name="van Helmond N.A.G.M."/>
            <person name="Slomp C.P."/>
            <person name="Jetten M.S.M."/>
            <person name="Welte C.U."/>
            <person name="Rasigraf O."/>
        </authorList>
    </citation>
    <scope>NUCLEOTIDE SEQUENCE</scope>
    <source>
        <strain evidence="11">MAG47</strain>
    </source>
</reference>
<dbReference type="Gene3D" id="3.90.79.10">
    <property type="entry name" value="Nucleoside Triphosphate Pyrophosphohydrolase"/>
    <property type="match status" value="1"/>
</dbReference>
<dbReference type="Proteomes" id="UP000481876">
    <property type="component" value="Unassembled WGS sequence"/>
</dbReference>
<comment type="cofactor">
    <cofactor evidence="2">
        <name>Mg(2+)</name>
        <dbReference type="ChEBI" id="CHEBI:18420"/>
    </cofactor>
</comment>